<evidence type="ECO:0000256" key="5">
    <source>
        <dbReference type="SAM" id="Coils"/>
    </source>
</evidence>
<gene>
    <name evidence="7" type="ORF">Rain11_2057</name>
</gene>
<dbReference type="InterPro" id="IPR023271">
    <property type="entry name" value="Aquaporin-like"/>
</dbReference>
<evidence type="ECO:0000313" key="7">
    <source>
        <dbReference type="EMBL" id="PKQ67378.1"/>
    </source>
</evidence>
<dbReference type="RefSeq" id="WP_101359323.1">
    <property type="nucleotide sequence ID" value="NZ_NKXO01000035.1"/>
</dbReference>
<dbReference type="Proteomes" id="UP000233387">
    <property type="component" value="Unassembled WGS sequence"/>
</dbReference>
<organism evidence="7 8">
    <name type="scientific">Raineya orbicola</name>
    <dbReference type="NCBI Taxonomy" id="2016530"/>
    <lineage>
        <taxon>Bacteria</taxon>
        <taxon>Pseudomonadati</taxon>
        <taxon>Bacteroidota</taxon>
        <taxon>Cytophagia</taxon>
        <taxon>Cytophagales</taxon>
        <taxon>Raineyaceae</taxon>
        <taxon>Raineya</taxon>
    </lineage>
</organism>
<reference evidence="7 8" key="1">
    <citation type="submission" date="2017-06" db="EMBL/GenBank/DDBJ databases">
        <title>Raineya orbicola gen. nov., sp. nov. a slightly thermophilic bacterium of the phylum Bacteroidetes and the description of Raineyaceae fam. nov.</title>
        <authorList>
            <person name="Albuquerque L."/>
            <person name="Polonia A.R.M."/>
            <person name="Barroso C."/>
            <person name="Froufe H.J.C."/>
            <person name="Lage O."/>
            <person name="Lobo-Da-Cunha A."/>
            <person name="Egas C."/>
            <person name="Da Costa M.S."/>
        </authorList>
    </citation>
    <scope>NUCLEOTIDE SEQUENCE [LARGE SCALE GENOMIC DNA]</scope>
    <source>
        <strain evidence="7 8">SPSPC-11</strain>
    </source>
</reference>
<feature type="coiled-coil region" evidence="5">
    <location>
        <begin position="54"/>
        <end position="84"/>
    </location>
</feature>
<comment type="subcellular location">
    <subcellularLocation>
        <location evidence="1">Membrane</location>
        <topology evidence="1">Multi-pass membrane protein</topology>
    </subcellularLocation>
</comment>
<feature type="transmembrane region" description="Helical" evidence="6">
    <location>
        <begin position="626"/>
        <end position="649"/>
    </location>
</feature>
<keyword evidence="8" id="KW-1185">Reference proteome</keyword>
<evidence type="ECO:0000256" key="2">
    <source>
        <dbReference type="ARBA" id="ARBA00022692"/>
    </source>
</evidence>
<evidence type="ECO:0000313" key="8">
    <source>
        <dbReference type="Proteomes" id="UP000233387"/>
    </source>
</evidence>
<accession>A0A2N3IAU4</accession>
<feature type="transmembrane region" description="Helical" evidence="6">
    <location>
        <begin position="390"/>
        <end position="410"/>
    </location>
</feature>
<dbReference type="PIRSF" id="PIRSF015380">
    <property type="entry name" value="Site-sp_rcmb"/>
    <property type="match status" value="1"/>
</dbReference>
<evidence type="ECO:0000256" key="3">
    <source>
        <dbReference type="ARBA" id="ARBA00022989"/>
    </source>
</evidence>
<proteinExistence type="predicted"/>
<evidence type="ECO:0000256" key="4">
    <source>
        <dbReference type="ARBA" id="ARBA00023136"/>
    </source>
</evidence>
<sequence>MQTFNDFFNSLQDFYQELSNPDSGLDTKLAQERRIFLLKDLVSIIRPRTFTNIRKIAEQKIQELIQLLQQNAQARNNLKKLIEEICLQNNPLLVFTEVGIMSSKGFWTETYERLSYKILPPLHREGELRTVINEVFYKKDDYNWITLISNELWIELAHTLQLFDSEEMQKYFLNEMLNAIVVLAQKATSLGLEPEIIEKLPDMDDLNSPFLSMLIEISKFVEKYKDITTDQIPSEEDYNQIWVLLQQCEDSIARLHKDREKYGVSLRITYFILRLTQNIERLKKILLFIKPASKEANLQEVIFFFKEIVWAENKKYSLRKHFSDNLSFLAHKVVEHTAKTGEHYITNNRKEYFELFRKALGGGVIVAFLVLIKAKLSYIEQDTAPMLMAIFYSLNYSLGFILIHIFHFTLATKQPAMTASTIADILSEWRNLKSPKSKERVLYGQLLHTLIRIIRSQFISLSGNVLAVIPVAYLLTMGYFWIFETDVVGFQKAEKTVKELSPWASFSLLYAAIAGVYLMTAGLIAGYYDNQVVYNNIPARMRKYSIFRKILPSQLFEKFVAYIEKNTGALASNFFLGIFLGSTSTIGKIIGLGIDIRHVTFAGGAFAMCLQVQHGQMPLEIILETLLGVFLIGLVNVTVSFGLSVIVALKSRNVTFVETGKIVQILLKAFFKKPLAFFFPLQIPELLPDEKKTSKKENL</sequence>
<name>A0A2N3IAU4_9BACT</name>
<keyword evidence="3 6" id="KW-1133">Transmembrane helix</keyword>
<dbReference type="GO" id="GO:0016020">
    <property type="term" value="C:membrane"/>
    <property type="evidence" value="ECO:0007669"/>
    <property type="project" value="UniProtKB-SubCell"/>
</dbReference>
<dbReference type="EMBL" id="NKXO01000035">
    <property type="protein sequence ID" value="PKQ67378.1"/>
    <property type="molecule type" value="Genomic_DNA"/>
</dbReference>
<evidence type="ECO:0000256" key="1">
    <source>
        <dbReference type="ARBA" id="ARBA00004141"/>
    </source>
</evidence>
<keyword evidence="2 6" id="KW-0812">Transmembrane</keyword>
<dbReference type="AlphaFoldDB" id="A0A2N3IAU4"/>
<feature type="transmembrane region" description="Helical" evidence="6">
    <location>
        <begin position="503"/>
        <end position="528"/>
    </location>
</feature>
<dbReference type="Pfam" id="PF10136">
    <property type="entry name" value="SpecificRecomb"/>
    <property type="match status" value="1"/>
</dbReference>
<evidence type="ECO:0000256" key="6">
    <source>
        <dbReference type="SAM" id="Phobius"/>
    </source>
</evidence>
<comment type="caution">
    <text evidence="7">The sequence shown here is derived from an EMBL/GenBank/DDBJ whole genome shotgun (WGS) entry which is preliminary data.</text>
</comment>
<feature type="transmembrane region" description="Helical" evidence="6">
    <location>
        <begin position="458"/>
        <end position="483"/>
    </location>
</feature>
<dbReference type="InterPro" id="IPR011385">
    <property type="entry name" value="Site-sp_rcmbase"/>
</dbReference>
<feature type="transmembrane region" description="Helical" evidence="6">
    <location>
        <begin position="359"/>
        <end position="378"/>
    </location>
</feature>
<dbReference type="Gene3D" id="1.20.1080.10">
    <property type="entry name" value="Glycerol uptake facilitator protein"/>
    <property type="match status" value="1"/>
</dbReference>
<keyword evidence="5" id="KW-0175">Coiled coil</keyword>
<protein>
    <submittedName>
        <fullName evidence="7">Site-specific recombinase</fullName>
    </submittedName>
</protein>
<keyword evidence="4 6" id="KW-0472">Membrane</keyword>
<dbReference type="OrthoDB" id="5688397at2"/>